<dbReference type="Proteomes" id="UP000305546">
    <property type="component" value="Unassembled WGS sequence"/>
</dbReference>
<feature type="region of interest" description="Disordered" evidence="1">
    <location>
        <begin position="122"/>
        <end position="156"/>
    </location>
</feature>
<proteinExistence type="predicted"/>
<dbReference type="OrthoDB" id="3638476at2"/>
<feature type="compositionally biased region" description="Pro residues" evidence="1">
    <location>
        <begin position="130"/>
        <end position="146"/>
    </location>
</feature>
<feature type="transmembrane region" description="Helical" evidence="2">
    <location>
        <begin position="222"/>
        <end position="243"/>
    </location>
</feature>
<sequence length="248" mass="23771">MRKVAGRALVLGFFATVSVGLALPGTAVADTDPALSGDCATTLGANSGQALTLDAGAPLNQPHVLTLGTGSNAANSPALHLDVADLAKTVNLGHVPATRAVADACTGAQGLVNSLSATTQTLLGGGGKVAPPPAPPGGSPKPPSRQPPVGAASPADLGAVPLPLNATSPAAAADLSSVIAPLSIAPVAQGVIPPTGAVPGQVPPDSGSAQALPAAATAPAKLPLLLAAIALALAAAALAHYWLRRRPG</sequence>
<evidence type="ECO:0000313" key="5">
    <source>
        <dbReference type="Proteomes" id="UP000305546"/>
    </source>
</evidence>
<comment type="caution">
    <text evidence="4">The sequence shown here is derived from an EMBL/GenBank/DDBJ whole genome shotgun (WGS) entry which is preliminary data.</text>
</comment>
<evidence type="ECO:0000256" key="1">
    <source>
        <dbReference type="SAM" id="MobiDB-lite"/>
    </source>
</evidence>
<keyword evidence="5" id="KW-1185">Reference proteome</keyword>
<keyword evidence="2" id="KW-0472">Membrane</keyword>
<reference evidence="4 5" key="1">
    <citation type="submission" date="2019-06" db="EMBL/GenBank/DDBJ databases">
        <title>Amycolatopsis alkalitolerans sp. nov., isolated from Gastrodia elata Blume.</title>
        <authorList>
            <person name="Narsing Rao M.P."/>
            <person name="Li W.J."/>
        </authorList>
    </citation>
    <scope>NUCLEOTIDE SEQUENCE [LARGE SCALE GENOMIC DNA]</scope>
    <source>
        <strain evidence="4 5">SYSUP0005</strain>
    </source>
</reference>
<evidence type="ECO:0000256" key="3">
    <source>
        <dbReference type="SAM" id="SignalP"/>
    </source>
</evidence>
<keyword evidence="2" id="KW-0812">Transmembrane</keyword>
<accession>A0A5C4M2K6</accession>
<name>A0A5C4M2K6_9PSEU</name>
<dbReference type="RefSeq" id="WP_139096194.1">
    <property type="nucleotide sequence ID" value="NZ_VDFW01000006.1"/>
</dbReference>
<feature type="chain" id="PRO_5022777307" evidence="3">
    <location>
        <begin position="30"/>
        <end position="248"/>
    </location>
</feature>
<protein>
    <submittedName>
        <fullName evidence="4">Uncharacterized protein</fullName>
    </submittedName>
</protein>
<keyword evidence="3" id="KW-0732">Signal</keyword>
<feature type="signal peptide" evidence="3">
    <location>
        <begin position="1"/>
        <end position="29"/>
    </location>
</feature>
<organism evidence="4 5">
    <name type="scientific">Amycolatopsis alkalitolerans</name>
    <dbReference type="NCBI Taxonomy" id="2547244"/>
    <lineage>
        <taxon>Bacteria</taxon>
        <taxon>Bacillati</taxon>
        <taxon>Actinomycetota</taxon>
        <taxon>Actinomycetes</taxon>
        <taxon>Pseudonocardiales</taxon>
        <taxon>Pseudonocardiaceae</taxon>
        <taxon>Amycolatopsis</taxon>
    </lineage>
</organism>
<evidence type="ECO:0000313" key="4">
    <source>
        <dbReference type="EMBL" id="TNC27231.1"/>
    </source>
</evidence>
<gene>
    <name evidence="4" type="ORF">FG385_09055</name>
</gene>
<dbReference type="AlphaFoldDB" id="A0A5C4M2K6"/>
<evidence type="ECO:0000256" key="2">
    <source>
        <dbReference type="SAM" id="Phobius"/>
    </source>
</evidence>
<dbReference type="EMBL" id="VDFW01000006">
    <property type="protein sequence ID" value="TNC27231.1"/>
    <property type="molecule type" value="Genomic_DNA"/>
</dbReference>
<keyword evidence="2" id="KW-1133">Transmembrane helix</keyword>